<name>A0A919HYE9_KLEPN</name>
<dbReference type="EMBL" id="BNFF01000001">
    <property type="protein sequence ID" value="GHK56976.1"/>
    <property type="molecule type" value="Genomic_DNA"/>
</dbReference>
<reference evidence="1" key="1">
    <citation type="submission" date="2020-10" db="EMBL/GenBank/DDBJ databases">
        <title>Genome Sequence of ESBL Producing Zambian Clinical Strains.</title>
        <authorList>
            <person name="Shawa M."/>
            <person name="Furuta Y."/>
            <person name="Simbotwe M."/>
            <person name="Mulenga E."/>
            <person name="Mubanga M."/>
            <person name="Mulenga G."/>
            <person name="Kaile C."/>
            <person name="Zorigt T."/>
            <person name="Hang'ombe B."/>
            <person name="Higashi H."/>
        </authorList>
    </citation>
    <scope>NUCLEOTIDE SEQUENCE</scope>
    <source>
        <strain evidence="1">Zam_UTH_09</strain>
    </source>
</reference>
<proteinExistence type="predicted"/>
<evidence type="ECO:0000313" key="1">
    <source>
        <dbReference type="EMBL" id="GHK56976.1"/>
    </source>
</evidence>
<sequence>MIWSRLASSADGLAVGKDVQRAVRQLAGEIPAGGAGIEGDHHPFVNPGQRFAGDVGFMRVMAFQAHVERIAAVPAALVDHFGPAVVAQHFALRLQLAQIAANSFPADVELF</sequence>
<protein>
    <submittedName>
        <fullName evidence="1">Uncharacterized protein</fullName>
    </submittedName>
</protein>
<dbReference type="Proteomes" id="UP000655094">
    <property type="component" value="Unassembled WGS sequence"/>
</dbReference>
<comment type="caution">
    <text evidence="1">The sequence shown here is derived from an EMBL/GenBank/DDBJ whole genome shotgun (WGS) entry which is preliminary data.</text>
</comment>
<gene>
    <name evidence="1" type="ORF">KPZU09_67120</name>
</gene>
<evidence type="ECO:0000313" key="2">
    <source>
        <dbReference type="Proteomes" id="UP000655094"/>
    </source>
</evidence>
<dbReference type="AlphaFoldDB" id="A0A919HYE9"/>
<organism evidence="1 2">
    <name type="scientific">Klebsiella pneumoniae</name>
    <dbReference type="NCBI Taxonomy" id="573"/>
    <lineage>
        <taxon>Bacteria</taxon>
        <taxon>Pseudomonadati</taxon>
        <taxon>Pseudomonadota</taxon>
        <taxon>Gammaproteobacteria</taxon>
        <taxon>Enterobacterales</taxon>
        <taxon>Enterobacteriaceae</taxon>
        <taxon>Klebsiella/Raoultella group</taxon>
        <taxon>Klebsiella</taxon>
        <taxon>Klebsiella pneumoniae complex</taxon>
    </lineage>
</organism>
<accession>A0A919HYE9</accession>